<sequence length="834" mass="94772">MSKKKKSHEKLTNPINETAISNDERVSASSQVFLFDKISSNRLLILFAGIIALMLIWIYRGFLFGRYAYMFKDIGSDSYNLIYPQFYHHASYLEKFGDMPKWSFQQGLGQNVHPFWFDPISSLLFLIFKTDSASVMIWMQVIYMFLAGIFFCLYLKSLSIKNYPAIIGGILYTFCGYVIIGGTWTVDKFPLEVLHVALLLYGVEQASLKNRWFILPLGIALVGIHQPFDLYLYGLLLIVYIVVRHAEKGDLKSVSFIKFILILLGLGVLGVGISSFQSWSNLQQMIDSPRVSGDYSYGDKLKQIPILSLANWNEYSTVLLRMFSSDILGDGKSYSGWQNYMEAPIFYCGLLSLILTPLFFTQLEKKQQIIYGALTALVLIIIFFPFFRYAFWLFTGDYYRTISLFIACLLIFYSTRAFNYIYETGKINLIVLATTIVILLVAVNMVVSDGQRIDKSIKSAINIFLVLYGGVLLMVKSSNFRKVAFVLLGFLVIVEILFFTTGSIKRRDAYTKQELLDTSSGFKDATIDAVEYLKKNDSNFYRIEKNYSSGTAIHGSVNDAKIQGYFGTRSYHSFNQLNYVRFLESVKLIRKNDENGSRWLYGVIASPLIQRVCGVKYFLTKDINASYLKNANQDSITTLRDVKIFKVKDTFPLGVTFDSYISEANFDKLDSVSRQAILLQTVAVTSDFQAKLKGFKQVTSANIPDMGITFEVLKSWIDKAKRDTLQITEFKPNLIKGNINLDASKVLFLAIPHDKGWSAMVDGKEATIEKVDAGLMGILLEKGNHKVELAFEPPYVKEGTYVSIISILLWGAGIVFFSRRKKKVIETIEEEKEI</sequence>
<dbReference type="PANTHER" id="PTHR38454">
    <property type="entry name" value="INTEGRAL MEMBRANE PROTEIN-RELATED"/>
    <property type="match status" value="1"/>
</dbReference>
<evidence type="ECO:0000256" key="1">
    <source>
        <dbReference type="SAM" id="Phobius"/>
    </source>
</evidence>
<dbReference type="Proteomes" id="UP000609064">
    <property type="component" value="Unassembled WGS sequence"/>
</dbReference>
<evidence type="ECO:0000313" key="3">
    <source>
        <dbReference type="Proteomes" id="UP000609064"/>
    </source>
</evidence>
<feature type="transmembrane region" description="Helical" evidence="1">
    <location>
        <begin position="459"/>
        <end position="476"/>
    </location>
</feature>
<organism evidence="2 3">
    <name type="scientific">Emticicia aquatilis</name>
    <dbReference type="NCBI Taxonomy" id="1537369"/>
    <lineage>
        <taxon>Bacteria</taxon>
        <taxon>Pseudomonadati</taxon>
        <taxon>Bacteroidota</taxon>
        <taxon>Cytophagia</taxon>
        <taxon>Cytophagales</taxon>
        <taxon>Leadbetterellaceae</taxon>
        <taxon>Emticicia</taxon>
    </lineage>
</organism>
<feature type="transmembrane region" description="Helical" evidence="1">
    <location>
        <begin position="370"/>
        <end position="392"/>
    </location>
</feature>
<keyword evidence="1" id="KW-0472">Membrane</keyword>
<feature type="transmembrane region" description="Helical" evidence="1">
    <location>
        <begin position="43"/>
        <end position="62"/>
    </location>
</feature>
<keyword evidence="1" id="KW-0812">Transmembrane</keyword>
<feature type="transmembrane region" description="Helical" evidence="1">
    <location>
        <begin position="162"/>
        <end position="184"/>
    </location>
</feature>
<gene>
    <name evidence="2" type="ORF">GCM10011514_44940</name>
</gene>
<dbReference type="EMBL" id="BMKK01000012">
    <property type="protein sequence ID" value="GGD76022.1"/>
    <property type="molecule type" value="Genomic_DNA"/>
</dbReference>
<dbReference type="InterPro" id="IPR018580">
    <property type="entry name" value="Uncharacterised_YfhO"/>
</dbReference>
<proteinExistence type="predicted"/>
<feature type="transmembrane region" description="Helical" evidence="1">
    <location>
        <begin position="398"/>
        <end position="415"/>
    </location>
</feature>
<evidence type="ECO:0000313" key="2">
    <source>
        <dbReference type="EMBL" id="GGD76022.1"/>
    </source>
</evidence>
<reference evidence="2" key="2">
    <citation type="submission" date="2020-09" db="EMBL/GenBank/DDBJ databases">
        <authorList>
            <person name="Sun Q."/>
            <person name="Zhou Y."/>
        </authorList>
    </citation>
    <scope>NUCLEOTIDE SEQUENCE</scope>
    <source>
        <strain evidence="2">CGMCC 1.15958</strain>
    </source>
</reference>
<feature type="transmembrane region" description="Helical" evidence="1">
    <location>
        <begin position="135"/>
        <end position="155"/>
    </location>
</feature>
<feature type="transmembrane region" description="Helical" evidence="1">
    <location>
        <begin position="799"/>
        <end position="817"/>
    </location>
</feature>
<feature type="transmembrane region" description="Helical" evidence="1">
    <location>
        <begin position="344"/>
        <end position="363"/>
    </location>
</feature>
<accession>A0A917DXG4</accession>
<feature type="transmembrane region" description="Helical" evidence="1">
    <location>
        <begin position="213"/>
        <end position="243"/>
    </location>
</feature>
<dbReference type="AlphaFoldDB" id="A0A917DXG4"/>
<dbReference type="PANTHER" id="PTHR38454:SF1">
    <property type="entry name" value="INTEGRAL MEMBRANE PROTEIN"/>
    <property type="match status" value="1"/>
</dbReference>
<keyword evidence="3" id="KW-1185">Reference proteome</keyword>
<reference evidence="2" key="1">
    <citation type="journal article" date="2014" name="Int. J. Syst. Evol. Microbiol.">
        <title>Complete genome sequence of Corynebacterium casei LMG S-19264T (=DSM 44701T), isolated from a smear-ripened cheese.</title>
        <authorList>
            <consortium name="US DOE Joint Genome Institute (JGI-PGF)"/>
            <person name="Walter F."/>
            <person name="Albersmeier A."/>
            <person name="Kalinowski J."/>
            <person name="Ruckert C."/>
        </authorList>
    </citation>
    <scope>NUCLEOTIDE SEQUENCE</scope>
    <source>
        <strain evidence="2">CGMCC 1.15958</strain>
    </source>
</reference>
<feature type="transmembrane region" description="Helical" evidence="1">
    <location>
        <begin position="483"/>
        <end position="504"/>
    </location>
</feature>
<dbReference type="RefSeq" id="WP_188769675.1">
    <property type="nucleotide sequence ID" value="NZ_BMKK01000012.1"/>
</dbReference>
<dbReference type="Pfam" id="PF09586">
    <property type="entry name" value="YfhO"/>
    <property type="match status" value="2"/>
</dbReference>
<feature type="transmembrane region" description="Helical" evidence="1">
    <location>
        <begin position="255"/>
        <end position="276"/>
    </location>
</feature>
<name>A0A917DXG4_9BACT</name>
<evidence type="ECO:0008006" key="4">
    <source>
        <dbReference type="Google" id="ProtNLM"/>
    </source>
</evidence>
<protein>
    <recommendedName>
        <fullName evidence="4">YfhO family protein</fullName>
    </recommendedName>
</protein>
<keyword evidence="1" id="KW-1133">Transmembrane helix</keyword>
<comment type="caution">
    <text evidence="2">The sequence shown here is derived from an EMBL/GenBank/DDBJ whole genome shotgun (WGS) entry which is preliminary data.</text>
</comment>
<feature type="transmembrane region" description="Helical" evidence="1">
    <location>
        <begin position="427"/>
        <end position="447"/>
    </location>
</feature>